<dbReference type="OrthoDB" id="195985at2"/>
<organism evidence="2 3">
    <name type="scientific">Methylacidiphilum infernorum (isolate V4)</name>
    <name type="common">Methylokorus infernorum (strain V4)</name>
    <dbReference type="NCBI Taxonomy" id="481448"/>
    <lineage>
        <taxon>Bacteria</taxon>
        <taxon>Pseudomonadati</taxon>
        <taxon>Verrucomicrobiota</taxon>
        <taxon>Methylacidiphilae</taxon>
        <taxon>Methylacidiphilales</taxon>
        <taxon>Methylacidiphilaceae</taxon>
        <taxon>Methylacidiphilum (ex Ratnadevi et al. 2023)</taxon>
    </lineage>
</organism>
<evidence type="ECO:0000313" key="3">
    <source>
        <dbReference type="Proteomes" id="UP000009149"/>
    </source>
</evidence>
<keyword evidence="1" id="KW-0812">Transmembrane</keyword>
<gene>
    <name evidence="2" type="ordered locus">Minf_1993</name>
</gene>
<dbReference type="Proteomes" id="UP000009149">
    <property type="component" value="Chromosome"/>
</dbReference>
<name>B3DYJ9_METI4</name>
<accession>B3DYJ9</accession>
<proteinExistence type="predicted"/>
<dbReference type="STRING" id="481448.Minf_1993"/>
<evidence type="ECO:0000313" key="2">
    <source>
        <dbReference type="EMBL" id="ACD84047.1"/>
    </source>
</evidence>
<dbReference type="RefSeq" id="WP_012464329.1">
    <property type="nucleotide sequence ID" value="NC_010794.1"/>
</dbReference>
<dbReference type="EMBL" id="CP000975">
    <property type="protein sequence ID" value="ACD84047.1"/>
    <property type="molecule type" value="Genomic_DNA"/>
</dbReference>
<reference evidence="2 3" key="1">
    <citation type="journal article" date="2008" name="Biol. Direct">
        <title>Complete genome sequence of the extremely acidophilic methanotroph isolate V4, Methylacidiphilum infernorum, a representative of the bacterial phylum Verrucomicrobia.</title>
        <authorList>
            <person name="Hou S."/>
            <person name="Makarova K.S."/>
            <person name="Saw J.H."/>
            <person name="Senin P."/>
            <person name="Ly B.V."/>
            <person name="Zhou Z."/>
            <person name="Ren Y."/>
            <person name="Wang J."/>
            <person name="Galperin M.Y."/>
            <person name="Omelchenko M.V."/>
            <person name="Wolf Y.I."/>
            <person name="Yutin N."/>
            <person name="Koonin E.V."/>
            <person name="Stott M.B."/>
            <person name="Mountain B.W."/>
            <person name="Crowe M.A."/>
            <person name="Smirnova A.V."/>
            <person name="Dunfield P.F."/>
            <person name="Feng L."/>
            <person name="Wang L."/>
            <person name="Alam M."/>
        </authorList>
    </citation>
    <scope>NUCLEOTIDE SEQUENCE [LARGE SCALE GENOMIC DNA]</scope>
    <source>
        <strain evidence="3">Isolate V4</strain>
    </source>
</reference>
<dbReference type="KEGG" id="min:Minf_1993"/>
<feature type="transmembrane region" description="Helical" evidence="1">
    <location>
        <begin position="12"/>
        <end position="30"/>
    </location>
</feature>
<dbReference type="AlphaFoldDB" id="B3DYJ9"/>
<keyword evidence="1" id="KW-0472">Membrane</keyword>
<dbReference type="eggNOG" id="ENOG5032989">
    <property type="taxonomic scope" value="Bacteria"/>
</dbReference>
<protein>
    <submittedName>
        <fullName evidence="2">Uncharacterized protein</fullName>
    </submittedName>
</protein>
<dbReference type="HOGENOM" id="CLU_1784620_0_0_0"/>
<sequence>MKSFLFDSYGLGYWLLGLGFVLLAGLWWYFNHRLSSLKRRIDILNRVWNENFTAGQHPQEEFQYLVKMVLDRIDQLDHHLNERFDRIEQKLEQIDMKLSSYQVLPGEEGEDFFEEDLPAENKEFMDDRQKPRFRGEDGIFPFGLS</sequence>
<evidence type="ECO:0000256" key="1">
    <source>
        <dbReference type="SAM" id="Phobius"/>
    </source>
</evidence>
<keyword evidence="1" id="KW-1133">Transmembrane helix</keyword>